<proteinExistence type="predicted"/>
<name>A0A6I1EHY8_9BURK</name>
<dbReference type="Gene3D" id="1.10.10.10">
    <property type="entry name" value="Winged helix-like DNA-binding domain superfamily/Winged helix DNA-binding domain"/>
    <property type="match status" value="1"/>
</dbReference>
<dbReference type="Proteomes" id="UP000430564">
    <property type="component" value="Unassembled WGS sequence"/>
</dbReference>
<evidence type="ECO:0000313" key="2">
    <source>
        <dbReference type="EMBL" id="KAB7653980.1"/>
    </source>
</evidence>
<dbReference type="Pfam" id="PF09012">
    <property type="entry name" value="FeoC"/>
    <property type="match status" value="1"/>
</dbReference>
<dbReference type="InterPro" id="IPR036390">
    <property type="entry name" value="WH_DNA-bd_sf"/>
</dbReference>
<organism evidence="2 3">
    <name type="scientific">Sutterella seckii</name>
    <dbReference type="NCBI Taxonomy" id="1944635"/>
    <lineage>
        <taxon>Bacteria</taxon>
        <taxon>Pseudomonadati</taxon>
        <taxon>Pseudomonadota</taxon>
        <taxon>Betaproteobacteria</taxon>
        <taxon>Burkholderiales</taxon>
        <taxon>Sutterellaceae</taxon>
        <taxon>Sutterella</taxon>
    </lineage>
</organism>
<evidence type="ECO:0000259" key="1">
    <source>
        <dbReference type="Pfam" id="PF09012"/>
    </source>
</evidence>
<reference evidence="2 3" key="1">
    <citation type="submission" date="2019-10" db="EMBL/GenBank/DDBJ databases">
        <title>Genome diversity of Sutterella seckii.</title>
        <authorList>
            <person name="Chaplin A.V."/>
            <person name="Sokolova S.R."/>
            <person name="Mosin K.A."/>
            <person name="Ivanova E.L."/>
            <person name="Kochetkova T.O."/>
            <person name="Goltsov A.Y."/>
            <person name="Trofimov D.Y."/>
            <person name="Efimov B.A."/>
        </authorList>
    </citation>
    <scope>NUCLEOTIDE SEQUENCE [LARGE SCALE GENOMIC DNA]</scope>
    <source>
        <strain evidence="2 3">ASD393</strain>
    </source>
</reference>
<evidence type="ECO:0000313" key="3">
    <source>
        <dbReference type="Proteomes" id="UP000430564"/>
    </source>
</evidence>
<dbReference type="OrthoDB" id="6903254at2"/>
<accession>A0A6I1EHY8</accession>
<dbReference type="InterPro" id="IPR036388">
    <property type="entry name" value="WH-like_DNA-bd_sf"/>
</dbReference>
<dbReference type="RefSeq" id="WP_152159062.1">
    <property type="nucleotide sequence ID" value="NZ_WEHX01000112.1"/>
</dbReference>
<gene>
    <name evidence="2" type="ORF">GBM95_10575</name>
</gene>
<dbReference type="InterPro" id="IPR015102">
    <property type="entry name" value="Tscrpt_reg_HTH_FeoC"/>
</dbReference>
<dbReference type="AlphaFoldDB" id="A0A6I1EHY8"/>
<protein>
    <recommendedName>
        <fullName evidence="1">Transcriptional regulator HTH-type FeoC domain-containing protein</fullName>
    </recommendedName>
</protein>
<comment type="caution">
    <text evidence="2">The sequence shown here is derived from an EMBL/GenBank/DDBJ whole genome shotgun (WGS) entry which is preliminary data.</text>
</comment>
<dbReference type="SUPFAM" id="SSF46785">
    <property type="entry name" value="Winged helix' DNA-binding domain"/>
    <property type="match status" value="1"/>
</dbReference>
<feature type="domain" description="Transcriptional regulator HTH-type FeoC" evidence="1">
    <location>
        <begin position="5"/>
        <end position="65"/>
    </location>
</feature>
<sequence>MVSVTEVRQLIYDRPGISLRDLAWHFKVSAPMMEMMLDKLVSRSDVEVVHQVSCCGGDCGCSGEGHGKGYRLTLQAAAALQSKEA</sequence>
<dbReference type="EMBL" id="WEHX01000112">
    <property type="protein sequence ID" value="KAB7653980.1"/>
    <property type="molecule type" value="Genomic_DNA"/>
</dbReference>